<dbReference type="EMBL" id="JAOTOJ010000010">
    <property type="protein sequence ID" value="KAK9395162.1"/>
    <property type="molecule type" value="Genomic_DNA"/>
</dbReference>
<evidence type="ECO:0000313" key="3">
    <source>
        <dbReference type="Proteomes" id="UP001474421"/>
    </source>
</evidence>
<evidence type="ECO:0000256" key="1">
    <source>
        <dbReference type="SAM" id="MobiDB-lite"/>
    </source>
</evidence>
<dbReference type="Proteomes" id="UP001474421">
    <property type="component" value="Unassembled WGS sequence"/>
</dbReference>
<feature type="region of interest" description="Disordered" evidence="1">
    <location>
        <begin position="1"/>
        <end position="57"/>
    </location>
</feature>
<keyword evidence="3" id="KW-1185">Reference proteome</keyword>
<dbReference type="Gene3D" id="1.10.20.10">
    <property type="entry name" value="Histone, subunit A"/>
    <property type="match status" value="1"/>
</dbReference>
<dbReference type="AlphaFoldDB" id="A0AAW1AZD7"/>
<evidence type="ECO:0000313" key="2">
    <source>
        <dbReference type="EMBL" id="KAK9395162.1"/>
    </source>
</evidence>
<sequence length="165" mass="18981">MAAVSKRKRGNQRPPIRKNPRKQIRGRKIQAKRGRKAKSRQVAKYVKKNSRKKRLYKRKELPLTKKARGILSSCVEGLCKTISSEADRLRKENCEPQISHKVLLTALEKSLSKENIRHSVTPETKKIKRKKQPSVDVVKKGSEQQAEPNQKLPKQRKQSTSPVTE</sequence>
<dbReference type="SUPFAM" id="SSF47113">
    <property type="entry name" value="Histone-fold"/>
    <property type="match status" value="1"/>
</dbReference>
<feature type="region of interest" description="Disordered" evidence="1">
    <location>
        <begin position="115"/>
        <end position="165"/>
    </location>
</feature>
<accession>A0AAW1AZD7</accession>
<protein>
    <submittedName>
        <fullName evidence="2">Uncharacterized protein</fullName>
    </submittedName>
</protein>
<reference evidence="2 3" key="1">
    <citation type="journal article" date="2024" name="Proc. Natl. Acad. Sci. U.S.A.">
        <title>The genetic regulatory architecture and epigenomic basis for age-related changes in rattlesnake venom.</title>
        <authorList>
            <person name="Hogan M.P."/>
            <person name="Holding M.L."/>
            <person name="Nystrom G.S."/>
            <person name="Colston T.J."/>
            <person name="Bartlett D.A."/>
            <person name="Mason A.J."/>
            <person name="Ellsworth S.A."/>
            <person name="Rautsaw R.M."/>
            <person name="Lawrence K.C."/>
            <person name="Strickland J.L."/>
            <person name="He B."/>
            <person name="Fraser P."/>
            <person name="Margres M.J."/>
            <person name="Gilbert D.M."/>
            <person name="Gibbs H.L."/>
            <person name="Parkinson C.L."/>
            <person name="Rokyta D.R."/>
        </authorList>
    </citation>
    <scope>NUCLEOTIDE SEQUENCE [LARGE SCALE GENOMIC DNA]</scope>
    <source>
        <strain evidence="2">DRR0105</strain>
    </source>
</reference>
<gene>
    <name evidence="2" type="ORF">NXF25_014508</name>
</gene>
<dbReference type="InterPro" id="IPR009072">
    <property type="entry name" value="Histone-fold"/>
</dbReference>
<comment type="caution">
    <text evidence="2">The sequence shown here is derived from an EMBL/GenBank/DDBJ whole genome shotgun (WGS) entry which is preliminary data.</text>
</comment>
<organism evidence="2 3">
    <name type="scientific">Crotalus adamanteus</name>
    <name type="common">Eastern diamondback rattlesnake</name>
    <dbReference type="NCBI Taxonomy" id="8729"/>
    <lineage>
        <taxon>Eukaryota</taxon>
        <taxon>Metazoa</taxon>
        <taxon>Chordata</taxon>
        <taxon>Craniata</taxon>
        <taxon>Vertebrata</taxon>
        <taxon>Euteleostomi</taxon>
        <taxon>Lepidosauria</taxon>
        <taxon>Squamata</taxon>
        <taxon>Bifurcata</taxon>
        <taxon>Unidentata</taxon>
        <taxon>Episquamata</taxon>
        <taxon>Toxicofera</taxon>
        <taxon>Serpentes</taxon>
        <taxon>Colubroidea</taxon>
        <taxon>Viperidae</taxon>
        <taxon>Crotalinae</taxon>
        <taxon>Crotalus</taxon>
    </lineage>
</organism>
<name>A0AAW1AZD7_CROAD</name>
<dbReference type="GO" id="GO:0046982">
    <property type="term" value="F:protein heterodimerization activity"/>
    <property type="evidence" value="ECO:0007669"/>
    <property type="project" value="InterPro"/>
</dbReference>
<proteinExistence type="predicted"/>